<name>A0A4R1CJR2_9ACTN</name>
<dbReference type="AlphaFoldDB" id="A0A4R1CJR2"/>
<feature type="domain" description="NAD(P)-binding" evidence="7">
    <location>
        <begin position="7"/>
        <end position="310"/>
    </location>
</feature>
<comment type="similarity">
    <text evidence="3">Belongs to the NAD(P)-dependent epimerase/dehydratase family. GDP-mannose 4,6-dehydratase subfamily.</text>
</comment>
<comment type="function">
    <text evidence="6">Catalyzes the conversion of GDP-D-mannose to GDP-4-dehydro-6-deoxy-D-mannose.</text>
</comment>
<dbReference type="Pfam" id="PF16363">
    <property type="entry name" value="GDP_Man_Dehyd"/>
    <property type="match status" value="1"/>
</dbReference>
<dbReference type="SUPFAM" id="SSF51735">
    <property type="entry name" value="NAD(P)-binding Rossmann-fold domains"/>
    <property type="match status" value="1"/>
</dbReference>
<keyword evidence="5" id="KW-0456">Lyase</keyword>
<comment type="cofactor">
    <cofactor evidence="2">
        <name>NADP(+)</name>
        <dbReference type="ChEBI" id="CHEBI:58349"/>
    </cofactor>
</comment>
<dbReference type="InterPro" id="IPR006368">
    <property type="entry name" value="GDP_Man_deHydtase"/>
</dbReference>
<evidence type="ECO:0000313" key="8">
    <source>
        <dbReference type="EMBL" id="TCJ30238.1"/>
    </source>
</evidence>
<gene>
    <name evidence="8" type="ORF">EPD65_04970</name>
</gene>
<dbReference type="RefSeq" id="WP_131582061.1">
    <property type="nucleotide sequence ID" value="NZ_SJZJ01000005.1"/>
</dbReference>
<dbReference type="Gene3D" id="3.90.25.10">
    <property type="entry name" value="UDP-galactose 4-epimerase, domain 1"/>
    <property type="match status" value="1"/>
</dbReference>
<dbReference type="GO" id="GO:0042351">
    <property type="term" value="P:'de novo' GDP-L-fucose biosynthetic process"/>
    <property type="evidence" value="ECO:0007669"/>
    <property type="project" value="TreeGrafter"/>
</dbReference>
<evidence type="ECO:0000256" key="5">
    <source>
        <dbReference type="ARBA" id="ARBA00023239"/>
    </source>
</evidence>
<dbReference type="PANTHER" id="PTHR43715">
    <property type="entry name" value="GDP-MANNOSE 4,6-DEHYDRATASE"/>
    <property type="match status" value="1"/>
</dbReference>
<dbReference type="EMBL" id="SJZJ01000005">
    <property type="protein sequence ID" value="TCJ30238.1"/>
    <property type="molecule type" value="Genomic_DNA"/>
</dbReference>
<dbReference type="GO" id="GO:0008446">
    <property type="term" value="F:GDP-mannose 4,6-dehydratase activity"/>
    <property type="evidence" value="ECO:0007669"/>
    <property type="project" value="UniProtKB-EC"/>
</dbReference>
<dbReference type="OrthoDB" id="9779041at2"/>
<comment type="caution">
    <text evidence="8">The sequence shown here is derived from an EMBL/GenBank/DDBJ whole genome shotgun (WGS) entry which is preliminary data.</text>
</comment>
<evidence type="ECO:0000256" key="4">
    <source>
        <dbReference type="ARBA" id="ARBA00011989"/>
    </source>
</evidence>
<evidence type="ECO:0000256" key="3">
    <source>
        <dbReference type="ARBA" id="ARBA00009263"/>
    </source>
</evidence>
<dbReference type="PANTHER" id="PTHR43715:SF1">
    <property type="entry name" value="GDP-MANNOSE 4,6 DEHYDRATASE"/>
    <property type="match status" value="1"/>
</dbReference>
<evidence type="ECO:0000256" key="1">
    <source>
        <dbReference type="ARBA" id="ARBA00000188"/>
    </source>
</evidence>
<evidence type="ECO:0000313" key="9">
    <source>
        <dbReference type="Proteomes" id="UP000295453"/>
    </source>
</evidence>
<dbReference type="Gene3D" id="3.40.50.720">
    <property type="entry name" value="NAD(P)-binding Rossmann-like Domain"/>
    <property type="match status" value="1"/>
</dbReference>
<dbReference type="FunFam" id="3.40.50.720:FF:000924">
    <property type="entry name" value="GDP-mannose 4,6 dehydratase"/>
    <property type="match status" value="1"/>
</dbReference>
<dbReference type="CDD" id="cd05260">
    <property type="entry name" value="GDP_MD_SDR_e"/>
    <property type="match status" value="1"/>
</dbReference>
<dbReference type="InterPro" id="IPR016040">
    <property type="entry name" value="NAD(P)-bd_dom"/>
</dbReference>
<dbReference type="InterPro" id="IPR036291">
    <property type="entry name" value="NAD(P)-bd_dom_sf"/>
</dbReference>
<sequence>MPGPRAFITGASGQDGSYLAERLLADGVEVHSLTLSGEPAEFLPADVVRHQGDLTDVAATRALLADLAPDEVYNLAALSSVAASWEDPDLNASINGGAAVALLESAWQVAQVHDKQVAFVQCSSAEIFGEPSESPQSEATPLRPVNPYGAAKAYAHLMTGVYRSRGLHASSMVLYNHESPRRSPRFVTRKITSTVAAIAAGKAEEIVLGNLDARRDFGWAPDYVDAMVRAARHGQGNDYVIATGVSHSVRDFVAAAFTQAGVSDWEDRVRVDPALLRPTDPTDLRGDASRARTELGWAPTLEFPEIVKQMVETDLELQS</sequence>
<evidence type="ECO:0000259" key="7">
    <source>
        <dbReference type="Pfam" id="PF16363"/>
    </source>
</evidence>
<comment type="catalytic activity">
    <reaction evidence="1">
        <text>GDP-alpha-D-mannose = GDP-4-dehydro-alpha-D-rhamnose + H2O</text>
        <dbReference type="Rhea" id="RHEA:23820"/>
        <dbReference type="ChEBI" id="CHEBI:15377"/>
        <dbReference type="ChEBI" id="CHEBI:57527"/>
        <dbReference type="ChEBI" id="CHEBI:57964"/>
        <dbReference type="EC" id="4.2.1.47"/>
    </reaction>
</comment>
<evidence type="ECO:0000256" key="2">
    <source>
        <dbReference type="ARBA" id="ARBA00001937"/>
    </source>
</evidence>
<keyword evidence="9" id="KW-1185">Reference proteome</keyword>
<protein>
    <recommendedName>
        <fullName evidence="4">GDP-mannose 4,6-dehydratase</fullName>
        <ecNumber evidence="4">4.2.1.47</ecNumber>
    </recommendedName>
</protein>
<dbReference type="Proteomes" id="UP000295453">
    <property type="component" value="Unassembled WGS sequence"/>
</dbReference>
<accession>A0A4R1CJR2</accession>
<proteinExistence type="inferred from homology"/>
<reference evidence="8 9" key="1">
    <citation type="submission" date="2019-03" db="EMBL/GenBank/DDBJ databases">
        <authorList>
            <person name="Kim M.K.M."/>
        </authorList>
    </citation>
    <scope>NUCLEOTIDE SEQUENCE [LARGE SCALE GENOMIC DNA]</scope>
    <source>
        <strain evidence="8 9">18JY15-6</strain>
    </source>
</reference>
<organism evidence="8 9">
    <name type="scientific">Nocardioides jejuensis</name>
    <dbReference type="NCBI Taxonomy" id="2502782"/>
    <lineage>
        <taxon>Bacteria</taxon>
        <taxon>Bacillati</taxon>
        <taxon>Actinomycetota</taxon>
        <taxon>Actinomycetes</taxon>
        <taxon>Propionibacteriales</taxon>
        <taxon>Nocardioidaceae</taxon>
        <taxon>Nocardioides</taxon>
    </lineage>
</organism>
<dbReference type="EC" id="4.2.1.47" evidence="4"/>
<evidence type="ECO:0000256" key="6">
    <source>
        <dbReference type="ARBA" id="ARBA00059383"/>
    </source>
</evidence>